<dbReference type="EMBL" id="FXUY01000001">
    <property type="protein sequence ID" value="SMQ22186.1"/>
    <property type="molecule type" value="Genomic_DNA"/>
</dbReference>
<sequence length="111" mass="11797">MSHVFEGLATVAVIARYEGRPPAELTTLECPVRLSKIAPDRTRVELAHFLEGPKDANMLRVILPDGLMVQGLIVGGSNQPLGGWLLIDVESGELGFAPPVNGAESNEGQHG</sequence>
<dbReference type="Proteomes" id="UP001158048">
    <property type="component" value="Unassembled WGS sequence"/>
</dbReference>
<protein>
    <submittedName>
        <fullName evidence="1">Uncharacterized protein</fullName>
    </submittedName>
</protein>
<evidence type="ECO:0000313" key="1">
    <source>
        <dbReference type="EMBL" id="SMQ22186.1"/>
    </source>
</evidence>
<organism evidence="1 2">
    <name type="scientific">Pseudomonas helmanticensis</name>
    <dbReference type="NCBI Taxonomy" id="1471381"/>
    <lineage>
        <taxon>Bacteria</taxon>
        <taxon>Pseudomonadati</taxon>
        <taxon>Pseudomonadota</taxon>
        <taxon>Gammaproteobacteria</taxon>
        <taxon>Pseudomonadales</taxon>
        <taxon>Pseudomonadaceae</taxon>
        <taxon>Pseudomonas</taxon>
    </lineage>
</organism>
<name>A0ACD2TZC5_9PSED</name>
<gene>
    <name evidence="1" type="ORF">SAMN04488483_0145</name>
</gene>
<reference evidence="1" key="1">
    <citation type="submission" date="2017-05" db="EMBL/GenBank/DDBJ databases">
        <authorList>
            <person name="Varghese N."/>
            <person name="Submissions S."/>
        </authorList>
    </citation>
    <scope>NUCLEOTIDE SEQUENCE</scope>
    <source>
        <strain evidence="1">LMG 28168</strain>
    </source>
</reference>
<keyword evidence="2" id="KW-1185">Reference proteome</keyword>
<comment type="caution">
    <text evidence="1">The sequence shown here is derived from an EMBL/GenBank/DDBJ whole genome shotgun (WGS) entry which is preliminary data.</text>
</comment>
<evidence type="ECO:0000313" key="2">
    <source>
        <dbReference type="Proteomes" id="UP001158048"/>
    </source>
</evidence>
<proteinExistence type="predicted"/>
<accession>A0ACD2TZC5</accession>